<dbReference type="EMBL" id="CBTB010000295">
    <property type="protein sequence ID" value="CDH35125.1"/>
    <property type="molecule type" value="Genomic_DNA"/>
</dbReference>
<protein>
    <submittedName>
        <fullName evidence="1">Uncharacterized protein</fullName>
    </submittedName>
</protein>
<comment type="caution">
    <text evidence="1">The sequence shown here is derived from an EMBL/GenBank/DDBJ whole genome shotgun (WGS) entry which is preliminary data.</text>
</comment>
<sequence>MTIDKSGANIAALTVLNIGKLTP</sequence>
<organism evidence="1 2">
    <name type="scientific">Xenorhabdus bovienii str. Intermedium</name>
    <dbReference type="NCBI Taxonomy" id="1379677"/>
    <lineage>
        <taxon>Bacteria</taxon>
        <taxon>Pseudomonadati</taxon>
        <taxon>Pseudomonadota</taxon>
        <taxon>Gammaproteobacteria</taxon>
        <taxon>Enterobacterales</taxon>
        <taxon>Morganellaceae</taxon>
        <taxon>Xenorhabdus</taxon>
    </lineage>
</organism>
<dbReference type="HOGENOM" id="CLU_3423214_0_0_6"/>
<evidence type="ECO:0000313" key="1">
    <source>
        <dbReference type="EMBL" id="CDH35125.1"/>
    </source>
</evidence>
<proteinExistence type="predicted"/>
<accession>A0A077QNZ0</accession>
<dbReference type="AlphaFoldDB" id="A0A077QNZ0"/>
<evidence type="ECO:0000313" key="2">
    <source>
        <dbReference type="Proteomes" id="UP000028480"/>
    </source>
</evidence>
<name>A0A077QNZ0_XENBV</name>
<dbReference type="Proteomes" id="UP000028480">
    <property type="component" value="Unassembled WGS sequence"/>
</dbReference>
<reference evidence="1" key="1">
    <citation type="submission" date="2013-07" db="EMBL/GenBank/DDBJ databases">
        <title>Sub-species coevolution in mutualistic symbiosis.</title>
        <authorList>
            <person name="Murfin K."/>
            <person name="Klassen J."/>
            <person name="Lee M."/>
            <person name="Forst S."/>
            <person name="Stock P."/>
            <person name="Goodrich-Blair H."/>
        </authorList>
    </citation>
    <scope>NUCLEOTIDE SEQUENCE [LARGE SCALE GENOMIC DNA]</scope>
    <source>
        <strain evidence="1">Intermedium</strain>
    </source>
</reference>
<gene>
    <name evidence="1" type="ORF">XBI1_840035</name>
</gene>